<dbReference type="PANTHER" id="PTHR32502:SF23">
    <property type="entry name" value="TRANSPORT PROTEIN, PTS SYSTEM"/>
    <property type="match status" value="1"/>
</dbReference>
<dbReference type="PROSITE" id="PS51108">
    <property type="entry name" value="PTS_EIID"/>
    <property type="match status" value="1"/>
</dbReference>
<dbReference type="Proteomes" id="UP000294743">
    <property type="component" value="Unassembled WGS sequence"/>
</dbReference>
<dbReference type="InterPro" id="IPR004704">
    <property type="entry name" value="PTS_IID_man"/>
</dbReference>
<dbReference type="RefSeq" id="WP_208318282.1">
    <property type="nucleotide sequence ID" value="NZ_SODD01000003.1"/>
</dbReference>
<dbReference type="InterPro" id="IPR050303">
    <property type="entry name" value="GatZ_KbaZ_carbometab"/>
</dbReference>
<organism evidence="2 3">
    <name type="scientific">Breznakia blatticola</name>
    <dbReference type="NCBI Taxonomy" id="1754012"/>
    <lineage>
        <taxon>Bacteria</taxon>
        <taxon>Bacillati</taxon>
        <taxon>Bacillota</taxon>
        <taxon>Erysipelotrichia</taxon>
        <taxon>Erysipelotrichales</taxon>
        <taxon>Erysipelotrichaceae</taxon>
        <taxon>Breznakia</taxon>
    </lineage>
</organism>
<proteinExistence type="predicted"/>
<evidence type="ECO:0000256" key="1">
    <source>
        <dbReference type="SAM" id="Phobius"/>
    </source>
</evidence>
<accession>A0A4R8A542</accession>
<evidence type="ECO:0000313" key="3">
    <source>
        <dbReference type="Proteomes" id="UP000294743"/>
    </source>
</evidence>
<keyword evidence="1" id="KW-1133">Transmembrane helix</keyword>
<keyword evidence="3" id="KW-1185">Reference proteome</keyword>
<gene>
    <name evidence="2" type="ORF">EDD63_10343</name>
</gene>
<dbReference type="AlphaFoldDB" id="A0A4R8A542"/>
<feature type="transmembrane region" description="Helical" evidence="1">
    <location>
        <begin position="223"/>
        <end position="243"/>
    </location>
</feature>
<protein>
    <submittedName>
        <fullName evidence="2">Fructoselysine and glucoselysine-specific PTS system IID component</fullName>
    </submittedName>
</protein>
<dbReference type="EMBL" id="SODD01000003">
    <property type="protein sequence ID" value="TDW25756.1"/>
    <property type="molecule type" value="Genomic_DNA"/>
</dbReference>
<reference evidence="2 3" key="1">
    <citation type="submission" date="2019-03" db="EMBL/GenBank/DDBJ databases">
        <title>Genomic Encyclopedia of Type Strains, Phase IV (KMG-IV): sequencing the most valuable type-strain genomes for metagenomic binning, comparative biology and taxonomic classification.</title>
        <authorList>
            <person name="Goeker M."/>
        </authorList>
    </citation>
    <scope>NUCLEOTIDE SEQUENCE [LARGE SCALE GENOMIC DNA]</scope>
    <source>
        <strain evidence="2 3">DSM 28867</strain>
    </source>
</reference>
<feature type="transmembrane region" description="Helical" evidence="1">
    <location>
        <begin position="138"/>
        <end position="158"/>
    </location>
</feature>
<feature type="transmembrane region" description="Helical" evidence="1">
    <location>
        <begin position="112"/>
        <end position="132"/>
    </location>
</feature>
<keyword evidence="1" id="KW-0812">Transmembrane</keyword>
<dbReference type="GO" id="GO:0005886">
    <property type="term" value="C:plasma membrane"/>
    <property type="evidence" value="ECO:0007669"/>
    <property type="project" value="TreeGrafter"/>
</dbReference>
<keyword evidence="1" id="KW-0472">Membrane</keyword>
<comment type="caution">
    <text evidence="2">The sequence shown here is derived from an EMBL/GenBank/DDBJ whole genome shotgun (WGS) entry which is preliminary data.</text>
</comment>
<dbReference type="Pfam" id="PF03613">
    <property type="entry name" value="EIID-AGA"/>
    <property type="match status" value="1"/>
</dbReference>
<feature type="transmembrane region" description="Helical" evidence="1">
    <location>
        <begin position="179"/>
        <end position="199"/>
    </location>
</feature>
<name>A0A4R8A542_9FIRM</name>
<dbReference type="GO" id="GO:0009401">
    <property type="term" value="P:phosphoenolpyruvate-dependent sugar phosphotransferase system"/>
    <property type="evidence" value="ECO:0007669"/>
    <property type="project" value="InterPro"/>
</dbReference>
<feature type="transmembrane region" description="Helical" evidence="1">
    <location>
        <begin position="250"/>
        <end position="269"/>
    </location>
</feature>
<sequence>MKTSNSITKKDLRKMFWRSLPMEFSWHYERQMHMGFEFMIEPALRKIYQGQPEKYKDALTRNLEFFNCTPHIAPFIGGITIAMEEMNAQQEDFDTASINAVKAALMGPLSGIGDSIMLGTLRVLAVGVGTSLAVQGNILGPILFLLIFNIPAFILRYVCSLKGYELGVNYLEKIQQSGLMSKFMLAASMLGVMVIGGMTNELVSVTTPLTIGGGENAPLLQDVINGIMPGLLPLCATGIYYYFLKKKVNVILLIVITAIFGIVCAQFGILG</sequence>
<evidence type="ECO:0000313" key="2">
    <source>
        <dbReference type="EMBL" id="TDW25756.1"/>
    </source>
</evidence>
<dbReference type="PANTHER" id="PTHR32502">
    <property type="entry name" value="N-ACETYLGALACTOSAMINE PERMEASE II COMPONENT-RELATED"/>
    <property type="match status" value="1"/>
</dbReference>